<reference evidence="2 3" key="1">
    <citation type="submission" date="2020-08" db="EMBL/GenBank/DDBJ databases">
        <title>Genomic Encyclopedia of Type Strains, Phase IV (KMG-IV): sequencing the most valuable type-strain genomes for metagenomic binning, comparative biology and taxonomic classification.</title>
        <authorList>
            <person name="Goeker M."/>
        </authorList>
    </citation>
    <scope>NUCLEOTIDE SEQUENCE [LARGE SCALE GENOMIC DNA]</scope>
    <source>
        <strain evidence="2 3">DSM 21458</strain>
    </source>
</reference>
<proteinExistence type="predicted"/>
<organism evidence="2 3">
    <name type="scientific">Deinobacterium chartae</name>
    <dbReference type="NCBI Taxonomy" id="521158"/>
    <lineage>
        <taxon>Bacteria</taxon>
        <taxon>Thermotogati</taxon>
        <taxon>Deinococcota</taxon>
        <taxon>Deinococci</taxon>
        <taxon>Deinococcales</taxon>
        <taxon>Deinococcaceae</taxon>
        <taxon>Deinobacterium</taxon>
    </lineage>
</organism>
<evidence type="ECO:0000256" key="1">
    <source>
        <dbReference type="SAM" id="MobiDB-lite"/>
    </source>
</evidence>
<dbReference type="EMBL" id="JACHHG010000013">
    <property type="protein sequence ID" value="MBB6099630.1"/>
    <property type="molecule type" value="Genomic_DNA"/>
</dbReference>
<sequence>MWGPEPESEPESVWEPALCPEQEPSPPDHRPG</sequence>
<accession>A0A841I5B5</accession>
<dbReference type="AlphaFoldDB" id="A0A841I5B5"/>
<keyword evidence="3" id="KW-1185">Reference proteome</keyword>
<evidence type="ECO:0000313" key="3">
    <source>
        <dbReference type="Proteomes" id="UP000569951"/>
    </source>
</evidence>
<comment type="caution">
    <text evidence="2">The sequence shown here is derived from an EMBL/GenBank/DDBJ whole genome shotgun (WGS) entry which is preliminary data.</text>
</comment>
<dbReference type="Proteomes" id="UP000569951">
    <property type="component" value="Unassembled WGS sequence"/>
</dbReference>
<name>A0A841I5B5_9DEIO</name>
<gene>
    <name evidence="2" type="ORF">HNR42_003083</name>
</gene>
<protein>
    <submittedName>
        <fullName evidence="2">Uncharacterized protein</fullName>
    </submittedName>
</protein>
<feature type="compositionally biased region" description="Acidic residues" evidence="1">
    <location>
        <begin position="1"/>
        <end position="12"/>
    </location>
</feature>
<evidence type="ECO:0000313" key="2">
    <source>
        <dbReference type="EMBL" id="MBB6099630.1"/>
    </source>
</evidence>
<feature type="region of interest" description="Disordered" evidence="1">
    <location>
        <begin position="1"/>
        <end position="32"/>
    </location>
</feature>